<dbReference type="GO" id="GO:0003677">
    <property type="term" value="F:DNA binding"/>
    <property type="evidence" value="ECO:0007669"/>
    <property type="project" value="InterPro"/>
</dbReference>
<gene>
    <name evidence="6" type="ORF">E7272_07510</name>
</gene>
<dbReference type="GO" id="GO:0032259">
    <property type="term" value="P:methylation"/>
    <property type="evidence" value="ECO:0007669"/>
    <property type="project" value="UniProtKB-KW"/>
</dbReference>
<evidence type="ECO:0000313" key="7">
    <source>
        <dbReference type="Proteomes" id="UP000766246"/>
    </source>
</evidence>
<keyword evidence="3" id="KW-0680">Restriction system</keyword>
<name>A0A927UB77_9FIRM</name>
<evidence type="ECO:0000256" key="4">
    <source>
        <dbReference type="RuleBase" id="RU362026"/>
    </source>
</evidence>
<dbReference type="AlphaFoldDB" id="A0A927UB77"/>
<comment type="similarity">
    <text evidence="4">Belongs to the N(4)/N(6)-methyltransferase family.</text>
</comment>
<keyword evidence="2" id="KW-0808">Transferase</keyword>
<reference evidence="6" key="1">
    <citation type="submission" date="2019-04" db="EMBL/GenBank/DDBJ databases">
        <title>Evolution of Biomass-Degrading Anaerobic Consortia Revealed by Metagenomics.</title>
        <authorList>
            <person name="Peng X."/>
        </authorList>
    </citation>
    <scope>NUCLEOTIDE SEQUENCE</scope>
    <source>
        <strain evidence="6">SIG311</strain>
    </source>
</reference>
<evidence type="ECO:0000256" key="1">
    <source>
        <dbReference type="ARBA" id="ARBA00022603"/>
    </source>
</evidence>
<dbReference type="InterPro" id="IPR002941">
    <property type="entry name" value="DNA_methylase_N4/N6"/>
</dbReference>
<dbReference type="GO" id="GO:0008170">
    <property type="term" value="F:N-methyltransferase activity"/>
    <property type="evidence" value="ECO:0007669"/>
    <property type="project" value="InterPro"/>
</dbReference>
<dbReference type="GO" id="GO:0009307">
    <property type="term" value="P:DNA restriction-modification system"/>
    <property type="evidence" value="ECO:0007669"/>
    <property type="project" value="UniProtKB-KW"/>
</dbReference>
<evidence type="ECO:0000256" key="3">
    <source>
        <dbReference type="ARBA" id="ARBA00022747"/>
    </source>
</evidence>
<dbReference type="EC" id="2.1.1.-" evidence="4"/>
<feature type="domain" description="DNA methylase N-4/N-6" evidence="5">
    <location>
        <begin position="90"/>
        <end position="291"/>
    </location>
</feature>
<proteinExistence type="inferred from homology"/>
<organism evidence="6 7">
    <name type="scientific">Pseudobutyrivibrio ruminis</name>
    <dbReference type="NCBI Taxonomy" id="46206"/>
    <lineage>
        <taxon>Bacteria</taxon>
        <taxon>Bacillati</taxon>
        <taxon>Bacillota</taxon>
        <taxon>Clostridia</taxon>
        <taxon>Lachnospirales</taxon>
        <taxon>Lachnospiraceae</taxon>
        <taxon>Pseudobutyrivibrio</taxon>
    </lineage>
</organism>
<dbReference type="InterPro" id="IPR029063">
    <property type="entry name" value="SAM-dependent_MTases_sf"/>
</dbReference>
<dbReference type="SUPFAM" id="SSF53335">
    <property type="entry name" value="S-adenosyl-L-methionine-dependent methyltransferases"/>
    <property type="match status" value="1"/>
</dbReference>
<dbReference type="Proteomes" id="UP000766246">
    <property type="component" value="Unassembled WGS sequence"/>
</dbReference>
<sequence>MTLREVIVKFLEGKDGGVATLKQIYQGIDESGYVSNSDTVHDSARAVIYRNDKTFKRVCKGVYMLKGEKATSLIIEGDGRKMEEIEDNSIDLIITDHPWEDKKHKSGNQKNFADYECFKYEMSDFEAKSKKLKEGAFLVEFVPVTSESNYRYKHSLYEMAEKNGLRFYTSCIWRNAPEGTINTGRTTKGVQEILIFSKGKPRKLSRPGIAGYMTREILNYEIEMLLKAKDKHHQAEKPVALYEYFIRNMTEEHDICLDQFGGSCNMAVAATNLGRFSIVYELAKEFVEKAAERYDFIKLYDAYKEEKRVTKMTNVIDFFTLDSDGQYSLAI</sequence>
<comment type="caution">
    <text evidence="6">The sequence shown here is derived from an EMBL/GenBank/DDBJ whole genome shotgun (WGS) entry which is preliminary data.</text>
</comment>
<dbReference type="Pfam" id="PF01555">
    <property type="entry name" value="N6_N4_Mtase"/>
    <property type="match status" value="1"/>
</dbReference>
<keyword evidence="1" id="KW-0489">Methyltransferase</keyword>
<protein>
    <recommendedName>
        <fullName evidence="4">Methyltransferase</fullName>
        <ecNumber evidence="4">2.1.1.-</ecNumber>
    </recommendedName>
</protein>
<dbReference type="PRINTS" id="PR00508">
    <property type="entry name" value="S21N4MTFRASE"/>
</dbReference>
<accession>A0A927UB77</accession>
<dbReference type="InterPro" id="IPR001091">
    <property type="entry name" value="RM_Methyltransferase"/>
</dbReference>
<evidence type="ECO:0000313" key="6">
    <source>
        <dbReference type="EMBL" id="MBE5919678.1"/>
    </source>
</evidence>
<dbReference type="EMBL" id="SVER01000017">
    <property type="protein sequence ID" value="MBE5919678.1"/>
    <property type="molecule type" value="Genomic_DNA"/>
</dbReference>
<evidence type="ECO:0000259" key="5">
    <source>
        <dbReference type="Pfam" id="PF01555"/>
    </source>
</evidence>
<dbReference type="Gene3D" id="3.40.50.150">
    <property type="entry name" value="Vaccinia Virus protein VP39"/>
    <property type="match status" value="1"/>
</dbReference>
<evidence type="ECO:0000256" key="2">
    <source>
        <dbReference type="ARBA" id="ARBA00022679"/>
    </source>
</evidence>